<comment type="caution">
    <text evidence="2">The sequence shown here is derived from an EMBL/GenBank/DDBJ whole genome shotgun (WGS) entry which is preliminary data.</text>
</comment>
<dbReference type="EMBL" id="JAYWIO010000002">
    <property type="protein sequence ID" value="KAK7282600.1"/>
    <property type="molecule type" value="Genomic_DNA"/>
</dbReference>
<evidence type="ECO:0000313" key="3">
    <source>
        <dbReference type="Proteomes" id="UP001372338"/>
    </source>
</evidence>
<dbReference type="Proteomes" id="UP001372338">
    <property type="component" value="Unassembled WGS sequence"/>
</dbReference>
<evidence type="ECO:0000313" key="2">
    <source>
        <dbReference type="EMBL" id="KAK7282600.1"/>
    </source>
</evidence>
<feature type="coiled-coil region" evidence="1">
    <location>
        <begin position="383"/>
        <end position="410"/>
    </location>
</feature>
<keyword evidence="1" id="KW-0175">Coiled coil</keyword>
<reference evidence="2 3" key="1">
    <citation type="submission" date="2024-01" db="EMBL/GenBank/DDBJ databases">
        <title>The genomes of 5 underutilized Papilionoideae crops provide insights into root nodulation and disease resistanc.</title>
        <authorList>
            <person name="Yuan L."/>
        </authorList>
    </citation>
    <scope>NUCLEOTIDE SEQUENCE [LARGE SCALE GENOMIC DNA]</scope>
    <source>
        <strain evidence="2">ZHUSHIDOU_FW_LH</strain>
        <tissue evidence="2">Leaf</tissue>
    </source>
</reference>
<proteinExistence type="predicted"/>
<keyword evidence="3" id="KW-1185">Reference proteome</keyword>
<organism evidence="2 3">
    <name type="scientific">Crotalaria pallida</name>
    <name type="common">Smooth rattlebox</name>
    <name type="synonym">Crotalaria striata</name>
    <dbReference type="NCBI Taxonomy" id="3830"/>
    <lineage>
        <taxon>Eukaryota</taxon>
        <taxon>Viridiplantae</taxon>
        <taxon>Streptophyta</taxon>
        <taxon>Embryophyta</taxon>
        <taxon>Tracheophyta</taxon>
        <taxon>Spermatophyta</taxon>
        <taxon>Magnoliopsida</taxon>
        <taxon>eudicotyledons</taxon>
        <taxon>Gunneridae</taxon>
        <taxon>Pentapetalae</taxon>
        <taxon>rosids</taxon>
        <taxon>fabids</taxon>
        <taxon>Fabales</taxon>
        <taxon>Fabaceae</taxon>
        <taxon>Papilionoideae</taxon>
        <taxon>50 kb inversion clade</taxon>
        <taxon>genistoids sensu lato</taxon>
        <taxon>core genistoids</taxon>
        <taxon>Crotalarieae</taxon>
        <taxon>Crotalaria</taxon>
    </lineage>
</organism>
<name>A0AAN9IM62_CROPI</name>
<protein>
    <submittedName>
        <fullName evidence="2">Uncharacterized protein</fullName>
    </submittedName>
</protein>
<dbReference type="AlphaFoldDB" id="A0AAN9IM62"/>
<gene>
    <name evidence="2" type="ORF">RIF29_11512</name>
</gene>
<sequence length="468" mass="49581">MRITASVTPAPIAPTTVPSASIESAIPAPIAPTTVPAASTESAIPAPIAPTAPAAPIAPVAPFAPVARTTSFSRSASIPRTRFIPPVALAARTTSVHDTAASFSRTTSIPRTTTIPPARTAAVARTTSVHDTTSVPPCAPVARTTSFSRSASIPRTTSIPPANLAAHTAPVARTTSFSRSASIPRTTSIPPANLAAHTAPVARTTSFPHGASIPHTAPATNLGAGTSMGPSSASVYKFPLSYELGMRDPIDGKIWLGPGAKLDFFPPGLVGDDIAEIIKARYSGAWPTWSHVPKATRKEWLELFEERVQRRRMEALENGEGTSSSQNSVALLSENAIYLEVVGGRNKKGNVFGLGGLGDQYIKETYGTSFDAQLPTSHYVQKIANLEDTIVNLKDTVHDLESTIKERDKERDNKLEDIHATLQLVLDHLGLTLPETFVNTMRTTESSAHHPDDKDSDDVIGDDYISAL</sequence>
<evidence type="ECO:0000256" key="1">
    <source>
        <dbReference type="SAM" id="Coils"/>
    </source>
</evidence>
<accession>A0AAN9IM62</accession>